<protein>
    <submittedName>
        <fullName evidence="3">Ferrous iron transport protein A</fullName>
    </submittedName>
</protein>
<name>A0A4R6QDY6_9FIRM</name>
<keyword evidence="4" id="KW-1185">Reference proteome</keyword>
<dbReference type="PANTHER" id="PTHR42954:SF2">
    <property type="entry name" value="FE(2+) TRANSPORT PROTEIN A"/>
    <property type="match status" value="1"/>
</dbReference>
<evidence type="ECO:0000313" key="4">
    <source>
        <dbReference type="Proteomes" id="UP000295500"/>
    </source>
</evidence>
<dbReference type="OrthoDB" id="9811076at2"/>
<feature type="domain" description="Ferrous iron transporter FeoA-like" evidence="2">
    <location>
        <begin position="1"/>
        <end position="73"/>
    </location>
</feature>
<dbReference type="Gene3D" id="2.30.30.90">
    <property type="match status" value="1"/>
</dbReference>
<dbReference type="SMART" id="SM00899">
    <property type="entry name" value="FeoA"/>
    <property type="match status" value="1"/>
</dbReference>
<dbReference type="Pfam" id="PF04023">
    <property type="entry name" value="FeoA"/>
    <property type="match status" value="1"/>
</dbReference>
<dbReference type="EMBL" id="SNXO01000001">
    <property type="protein sequence ID" value="TDP60540.1"/>
    <property type="molecule type" value="Genomic_DNA"/>
</dbReference>
<dbReference type="AlphaFoldDB" id="A0A4R6QDY6"/>
<dbReference type="Proteomes" id="UP000295500">
    <property type="component" value="Unassembled WGS sequence"/>
</dbReference>
<evidence type="ECO:0000256" key="1">
    <source>
        <dbReference type="ARBA" id="ARBA00023004"/>
    </source>
</evidence>
<sequence>MKLSELKKGKKAIIETVGGKGALRRRLLDLGLTPNTEVRVRKVAPFGDPIEIFLRGYELSIRKDEAAVVTVREVN</sequence>
<dbReference type="PANTHER" id="PTHR42954">
    <property type="entry name" value="FE(2+) TRANSPORT PROTEIN A"/>
    <property type="match status" value="1"/>
</dbReference>
<dbReference type="RefSeq" id="WP_133527427.1">
    <property type="nucleotide sequence ID" value="NZ_SNXO01000001.1"/>
</dbReference>
<dbReference type="InterPro" id="IPR038157">
    <property type="entry name" value="FeoA_core_dom"/>
</dbReference>
<proteinExistence type="predicted"/>
<evidence type="ECO:0000259" key="2">
    <source>
        <dbReference type="SMART" id="SM00899"/>
    </source>
</evidence>
<keyword evidence="1" id="KW-0408">Iron</keyword>
<dbReference type="InterPro" id="IPR052713">
    <property type="entry name" value="FeoA"/>
</dbReference>
<comment type="caution">
    <text evidence="3">The sequence shown here is derived from an EMBL/GenBank/DDBJ whole genome shotgun (WGS) entry which is preliminary data.</text>
</comment>
<accession>A0A4R6QDY6</accession>
<dbReference type="SUPFAM" id="SSF50037">
    <property type="entry name" value="C-terminal domain of transcriptional repressors"/>
    <property type="match status" value="1"/>
</dbReference>
<gene>
    <name evidence="3" type="ORF">EV211_10154</name>
</gene>
<dbReference type="InterPro" id="IPR007167">
    <property type="entry name" value="Fe-transptr_FeoA-like"/>
</dbReference>
<evidence type="ECO:0000313" key="3">
    <source>
        <dbReference type="EMBL" id="TDP60540.1"/>
    </source>
</evidence>
<reference evidence="3 4" key="1">
    <citation type="submission" date="2019-03" db="EMBL/GenBank/DDBJ databases">
        <title>Genomic Encyclopedia of Type Strains, Phase IV (KMG-IV): sequencing the most valuable type-strain genomes for metagenomic binning, comparative biology and taxonomic classification.</title>
        <authorList>
            <person name="Goeker M."/>
        </authorList>
    </citation>
    <scope>NUCLEOTIDE SEQUENCE [LARGE SCALE GENOMIC DNA]</scope>
    <source>
        <strain evidence="3 4">DSM 28287</strain>
    </source>
</reference>
<dbReference type="GO" id="GO:0046914">
    <property type="term" value="F:transition metal ion binding"/>
    <property type="evidence" value="ECO:0007669"/>
    <property type="project" value="InterPro"/>
</dbReference>
<dbReference type="InterPro" id="IPR008988">
    <property type="entry name" value="Transcriptional_repressor_C"/>
</dbReference>
<organism evidence="3 4">
    <name type="scientific">Aminicella lysinilytica</name>
    <dbReference type="NCBI Taxonomy" id="433323"/>
    <lineage>
        <taxon>Bacteria</taxon>
        <taxon>Bacillati</taxon>
        <taxon>Bacillota</taxon>
        <taxon>Clostridia</taxon>
        <taxon>Peptostreptococcales</taxon>
        <taxon>Anaerovoracaceae</taxon>
        <taxon>Aminicella</taxon>
    </lineage>
</organism>